<sequence length="351" mass="35300">MAPQSSPTVSTHRTHRCWCRAAPFFNNTVGFTQPRTGAAISASWGASVTVKDSLFEAQTAGIDDYGFGGAIAISAGATLDVQNSTFRGCAATNGGSGGAIVVTGDVFPPLTVATIVDTLFEANIAEAAGSVAQGGAIYAQGFAANVSVSRSTFIHNTAGLDRLDGNAGYGGAIACDVLSTVNVSESDFKHNKAQAQGGAIWSASSTPMAIEDSTFANNTSVQQNGGALYSGGGQQMSVSNCSFTNNTSPHPSGGTGAAIFVTSQANVSISDSSFTANAAGGAYGAIVMQSAFTQLRVEDCSFEGNTAATTTATAIFSAEGNFSGEVCGSANDFANEPVPQTTVPSPLPPCA</sequence>
<dbReference type="Gene3D" id="2.160.20.10">
    <property type="entry name" value="Single-stranded right-handed beta-helix, Pectin lyase-like"/>
    <property type="match status" value="1"/>
</dbReference>
<gene>
    <name evidence="2" type="ORF">PCOL08062_LOCUS8460</name>
</gene>
<accession>A0A7R9TSV2</accession>
<feature type="domain" description="Right handed beta helix" evidence="1">
    <location>
        <begin position="180"/>
        <end position="307"/>
    </location>
</feature>
<dbReference type="InterPro" id="IPR012334">
    <property type="entry name" value="Pectin_lyas_fold"/>
</dbReference>
<evidence type="ECO:0000313" key="2">
    <source>
        <dbReference type="EMBL" id="CAD8244101.1"/>
    </source>
</evidence>
<protein>
    <recommendedName>
        <fullName evidence="1">Right handed beta helix domain-containing protein</fullName>
    </recommendedName>
</protein>
<dbReference type="InterPro" id="IPR039448">
    <property type="entry name" value="Beta_helix"/>
</dbReference>
<organism evidence="2">
    <name type="scientific">Prasinoderma coloniale</name>
    <dbReference type="NCBI Taxonomy" id="156133"/>
    <lineage>
        <taxon>Eukaryota</taxon>
        <taxon>Viridiplantae</taxon>
        <taxon>Prasinodermophyta</taxon>
        <taxon>Prasinodermophyceae</taxon>
        <taxon>Prasinodermales</taxon>
        <taxon>Prasinodermaceae</taxon>
        <taxon>Prasinoderma</taxon>
    </lineage>
</organism>
<dbReference type="AlphaFoldDB" id="A0A7R9TSV2"/>
<reference evidence="2" key="1">
    <citation type="submission" date="2021-01" db="EMBL/GenBank/DDBJ databases">
        <authorList>
            <person name="Corre E."/>
            <person name="Pelletier E."/>
            <person name="Niang G."/>
            <person name="Scheremetjew M."/>
            <person name="Finn R."/>
            <person name="Kale V."/>
            <person name="Holt S."/>
            <person name="Cochrane G."/>
            <person name="Meng A."/>
            <person name="Brown T."/>
            <person name="Cohen L."/>
        </authorList>
    </citation>
    <scope>NUCLEOTIDE SEQUENCE</scope>
    <source>
        <strain evidence="2">CCMP1413</strain>
    </source>
</reference>
<dbReference type="SMART" id="SM00710">
    <property type="entry name" value="PbH1"/>
    <property type="match status" value="7"/>
</dbReference>
<dbReference type="PANTHER" id="PTHR11319">
    <property type="entry name" value="G PROTEIN-COUPLED RECEPTOR-RELATED"/>
    <property type="match status" value="1"/>
</dbReference>
<dbReference type="InterPro" id="IPR006626">
    <property type="entry name" value="PbH1"/>
</dbReference>
<proteinExistence type="predicted"/>
<dbReference type="InterPro" id="IPR011050">
    <property type="entry name" value="Pectin_lyase_fold/virulence"/>
</dbReference>
<dbReference type="SUPFAM" id="SSF51126">
    <property type="entry name" value="Pectin lyase-like"/>
    <property type="match status" value="2"/>
</dbReference>
<dbReference type="PANTHER" id="PTHR11319:SF35">
    <property type="entry name" value="OUTER MEMBRANE PROTEIN PMPC-RELATED"/>
    <property type="match status" value="1"/>
</dbReference>
<dbReference type="Pfam" id="PF13229">
    <property type="entry name" value="Beta_helix"/>
    <property type="match status" value="1"/>
</dbReference>
<evidence type="ECO:0000259" key="1">
    <source>
        <dbReference type="Pfam" id="PF13229"/>
    </source>
</evidence>
<dbReference type="EMBL" id="HBDZ01011119">
    <property type="protein sequence ID" value="CAD8244101.1"/>
    <property type="molecule type" value="Transcribed_RNA"/>
</dbReference>
<name>A0A7R9TSV2_9VIRI</name>